<sequence>MRIPMQLRSLGRSFLLHGVLGWIIVFQLASCQQSKPSVSFYYWKTVFDLSPEERAVLKANHVKRLYVRYFDVELSEGKAMPRSPVSFAGKPEGWEVVPVIYVKNEVMLSKTLDIADLAKKVMTLVGSINTHEGLAAAAEIQVDCDWSLESKETYFKFIEALKAAGVKTISATIRLHQVKYVKTTGMPPVDRGVLMFYNMGHIAADSSNSIYERATAARYTQNLHDYPLKLDVALPMFSWGLHIRGSKVIGLLTKVDDNVFLRDPNFKMKAAPFFEVTHNVLKLDHYFEQGDRIKIETVTTTDLSEMASDLSGELPATPGEIIFYDLDNFNLKHYRHEDDFYEKISSAF</sequence>
<organism evidence="1 2">
    <name type="scientific">Chryseolinea serpens</name>
    <dbReference type="NCBI Taxonomy" id="947013"/>
    <lineage>
        <taxon>Bacteria</taxon>
        <taxon>Pseudomonadati</taxon>
        <taxon>Bacteroidota</taxon>
        <taxon>Cytophagia</taxon>
        <taxon>Cytophagales</taxon>
        <taxon>Fulvivirgaceae</taxon>
        <taxon>Chryseolinea</taxon>
    </lineage>
</organism>
<gene>
    <name evidence="1" type="ORF">SAMN04488109_0395</name>
</gene>
<dbReference type="AlphaFoldDB" id="A0A1M5K1F6"/>
<accession>A0A1M5K1F6</accession>
<evidence type="ECO:0000313" key="2">
    <source>
        <dbReference type="Proteomes" id="UP000184212"/>
    </source>
</evidence>
<evidence type="ECO:0000313" key="1">
    <source>
        <dbReference type="EMBL" id="SHG46525.1"/>
    </source>
</evidence>
<dbReference type="STRING" id="947013.SAMN04488109_0395"/>
<dbReference type="Proteomes" id="UP000184212">
    <property type="component" value="Unassembled WGS sequence"/>
</dbReference>
<protein>
    <submittedName>
        <fullName evidence="1">Uncharacterized protein</fullName>
    </submittedName>
</protein>
<proteinExistence type="predicted"/>
<reference evidence="1 2" key="1">
    <citation type="submission" date="2016-11" db="EMBL/GenBank/DDBJ databases">
        <authorList>
            <person name="Jaros S."/>
            <person name="Januszkiewicz K."/>
            <person name="Wedrychowicz H."/>
        </authorList>
    </citation>
    <scope>NUCLEOTIDE SEQUENCE [LARGE SCALE GENOMIC DNA]</scope>
    <source>
        <strain evidence="1 2">DSM 24574</strain>
    </source>
</reference>
<keyword evidence="2" id="KW-1185">Reference proteome</keyword>
<name>A0A1M5K1F6_9BACT</name>
<dbReference type="EMBL" id="FQWQ01000001">
    <property type="protein sequence ID" value="SHG46525.1"/>
    <property type="molecule type" value="Genomic_DNA"/>
</dbReference>